<evidence type="ECO:0000256" key="5">
    <source>
        <dbReference type="ARBA" id="ARBA00023136"/>
    </source>
</evidence>
<protein>
    <submittedName>
        <fullName evidence="8">Type II/IV secretion system protein TadC, associated with Flp pilus assembly</fullName>
    </submittedName>
</protein>
<dbReference type="OrthoDB" id="9810662at2"/>
<dbReference type="PANTHER" id="PTHR35007:SF2">
    <property type="entry name" value="PILUS ASSEMBLE PROTEIN"/>
    <property type="match status" value="1"/>
</dbReference>
<evidence type="ECO:0000259" key="7">
    <source>
        <dbReference type="Pfam" id="PF00482"/>
    </source>
</evidence>
<evidence type="ECO:0000313" key="8">
    <source>
        <dbReference type="EMBL" id="QGU00295.1"/>
    </source>
</evidence>
<dbReference type="Pfam" id="PF00482">
    <property type="entry name" value="T2SSF"/>
    <property type="match status" value="1"/>
</dbReference>
<dbReference type="Proteomes" id="UP000426444">
    <property type="component" value="Chromosome"/>
</dbReference>
<keyword evidence="9" id="KW-1185">Reference proteome</keyword>
<keyword evidence="4 6" id="KW-1133">Transmembrane helix</keyword>
<feature type="domain" description="Type II secretion system protein GspF" evidence="7">
    <location>
        <begin position="172"/>
        <end position="296"/>
    </location>
</feature>
<dbReference type="PANTHER" id="PTHR35007">
    <property type="entry name" value="INTEGRAL MEMBRANE PROTEIN-RELATED"/>
    <property type="match status" value="1"/>
</dbReference>
<evidence type="ECO:0000256" key="4">
    <source>
        <dbReference type="ARBA" id="ARBA00022989"/>
    </source>
</evidence>
<feature type="transmembrane region" description="Helical" evidence="6">
    <location>
        <begin position="12"/>
        <end position="33"/>
    </location>
</feature>
<dbReference type="AlphaFoldDB" id="A0A6I6DHP1"/>
<evidence type="ECO:0000256" key="6">
    <source>
        <dbReference type="SAM" id="Phobius"/>
    </source>
</evidence>
<evidence type="ECO:0000256" key="3">
    <source>
        <dbReference type="ARBA" id="ARBA00022692"/>
    </source>
</evidence>
<reference evidence="9" key="1">
    <citation type="journal article" date="2019" name="Microbiology">
        <title>Complete Genome Sequence of an Uncultured Bacterium of the Candidate Phylum Bipolaricaulota.</title>
        <authorList>
            <person name="Kadnikov V.V."/>
            <person name="Mardanov A.V."/>
            <person name="Beletsky A.V."/>
            <person name="Frank Y.A."/>
            <person name="Karnachuk O.V."/>
            <person name="Ravin N.V."/>
        </authorList>
    </citation>
    <scope>NUCLEOTIDE SEQUENCE [LARGE SCALE GENOMIC DNA]</scope>
</reference>
<name>A0A6I6DHP1_9FIRM</name>
<feature type="transmembrane region" description="Helical" evidence="6">
    <location>
        <begin position="280"/>
        <end position="304"/>
    </location>
</feature>
<dbReference type="EMBL" id="CP046457">
    <property type="protein sequence ID" value="QGU00295.1"/>
    <property type="molecule type" value="Genomic_DNA"/>
</dbReference>
<accession>A0A6I6DHP1</accession>
<comment type="subcellular location">
    <subcellularLocation>
        <location evidence="1">Cell membrane</location>
        <topology evidence="1">Multi-pass membrane protein</topology>
    </subcellularLocation>
</comment>
<feature type="transmembrane region" description="Helical" evidence="6">
    <location>
        <begin position="134"/>
        <end position="156"/>
    </location>
</feature>
<dbReference type="InterPro" id="IPR018076">
    <property type="entry name" value="T2SS_GspF_dom"/>
</dbReference>
<proteinExistence type="predicted"/>
<organism evidence="8 9">
    <name type="scientific">Candidatus Syntrophocurvum alkaliphilum</name>
    <dbReference type="NCBI Taxonomy" id="2293317"/>
    <lineage>
        <taxon>Bacteria</taxon>
        <taxon>Bacillati</taxon>
        <taxon>Bacillota</taxon>
        <taxon>Clostridia</taxon>
        <taxon>Eubacteriales</taxon>
        <taxon>Syntrophomonadaceae</taxon>
        <taxon>Candidatus Syntrophocurvum</taxon>
    </lineage>
</organism>
<sequence length="308" mass="34774">MMFDLNTLPYIITFFVFILMILLFITISNALNFKRNLALSRLKNLGYSDNNHISDESELMSMSLKDRTIGVLANKFINKINNIAPYQLKEEISEKLEKAGNPQNMKASDFLGLQIISGFTTFIITWSLVGIQSILLILIMVILAFYIPWFILSILVTKRQQEIQQQLPDVVDLLVISIESGLGFDQALAKVVEKYPGALGKELQQVLRDMSLGKTRKDALSDMAERVGLEDLELLVNALVQSDNLGVGIGKLLRIQSDLIREKRQQRIEAEAMRIPIKMLFPLVFMIFPCMFIIILGPAILNIIKALG</sequence>
<evidence type="ECO:0000256" key="1">
    <source>
        <dbReference type="ARBA" id="ARBA00004651"/>
    </source>
</evidence>
<keyword evidence="3 6" id="KW-0812">Transmembrane</keyword>
<dbReference type="KEGG" id="salq:SYNTR_1701"/>
<dbReference type="GO" id="GO:0005886">
    <property type="term" value="C:plasma membrane"/>
    <property type="evidence" value="ECO:0007669"/>
    <property type="project" value="UniProtKB-SubCell"/>
</dbReference>
<gene>
    <name evidence="8" type="ORF">SYNTR_1701</name>
</gene>
<keyword evidence="2" id="KW-1003">Cell membrane</keyword>
<evidence type="ECO:0000256" key="2">
    <source>
        <dbReference type="ARBA" id="ARBA00022475"/>
    </source>
</evidence>
<feature type="transmembrane region" description="Helical" evidence="6">
    <location>
        <begin position="110"/>
        <end position="128"/>
    </location>
</feature>
<evidence type="ECO:0000313" key="9">
    <source>
        <dbReference type="Proteomes" id="UP000426444"/>
    </source>
</evidence>
<keyword evidence="5 6" id="KW-0472">Membrane</keyword>